<keyword evidence="4 9" id="KW-0812">Transmembrane</keyword>
<feature type="transmembrane region" description="Helical" evidence="9">
    <location>
        <begin position="415"/>
        <end position="435"/>
    </location>
</feature>
<feature type="transmembrane region" description="Helical" evidence="9">
    <location>
        <begin position="173"/>
        <end position="193"/>
    </location>
</feature>
<feature type="transmembrane region" description="Helical" evidence="9">
    <location>
        <begin position="382"/>
        <end position="403"/>
    </location>
</feature>
<evidence type="ECO:0000256" key="5">
    <source>
        <dbReference type="ARBA" id="ARBA00022989"/>
    </source>
</evidence>
<dbReference type="InterPro" id="IPR001248">
    <property type="entry name" value="Pur-cyt_permease"/>
</dbReference>
<evidence type="ECO:0000256" key="7">
    <source>
        <dbReference type="PIRNR" id="PIRNR002744"/>
    </source>
</evidence>
<feature type="transmembrane region" description="Helical" evidence="9">
    <location>
        <begin position="237"/>
        <end position="256"/>
    </location>
</feature>
<comment type="caution">
    <text evidence="10">The sequence shown here is derived from an EMBL/GenBank/DDBJ whole genome shotgun (WGS) entry which is preliminary data.</text>
</comment>
<dbReference type="GO" id="GO:0022857">
    <property type="term" value="F:transmembrane transporter activity"/>
    <property type="evidence" value="ECO:0007669"/>
    <property type="project" value="InterPro"/>
</dbReference>
<feature type="transmembrane region" description="Helical" evidence="9">
    <location>
        <begin position="455"/>
        <end position="472"/>
    </location>
</feature>
<comment type="similarity">
    <text evidence="2 7">Belongs to the purine-cytosine permease (2.A.39) family.</text>
</comment>
<dbReference type="EMBL" id="QNRK01000021">
    <property type="protein sequence ID" value="RBP09695.1"/>
    <property type="molecule type" value="Genomic_DNA"/>
</dbReference>
<dbReference type="PANTHER" id="PTHR31806">
    <property type="entry name" value="PURINE-CYTOSINE PERMEASE FCY2-RELATED"/>
    <property type="match status" value="1"/>
</dbReference>
<evidence type="ECO:0000256" key="6">
    <source>
        <dbReference type="ARBA" id="ARBA00023136"/>
    </source>
</evidence>
<feature type="transmembrane region" description="Helical" evidence="9">
    <location>
        <begin position="355"/>
        <end position="376"/>
    </location>
</feature>
<organism evidence="10 11">
    <name type="scientific">Roseiarcus fermentans</name>
    <dbReference type="NCBI Taxonomy" id="1473586"/>
    <lineage>
        <taxon>Bacteria</taxon>
        <taxon>Pseudomonadati</taxon>
        <taxon>Pseudomonadota</taxon>
        <taxon>Alphaproteobacteria</taxon>
        <taxon>Hyphomicrobiales</taxon>
        <taxon>Roseiarcaceae</taxon>
        <taxon>Roseiarcus</taxon>
    </lineage>
</organism>
<comment type="subcellular location">
    <subcellularLocation>
        <location evidence="1">Membrane</location>
        <topology evidence="1">Multi-pass membrane protein</topology>
    </subcellularLocation>
</comment>
<dbReference type="PIRSF" id="PIRSF002744">
    <property type="entry name" value="Pur-cyt_permease"/>
    <property type="match status" value="1"/>
</dbReference>
<evidence type="ECO:0000256" key="2">
    <source>
        <dbReference type="ARBA" id="ARBA00008974"/>
    </source>
</evidence>
<feature type="transmembrane region" description="Helical" evidence="9">
    <location>
        <begin position="65"/>
        <end position="85"/>
    </location>
</feature>
<protein>
    <submittedName>
        <fullName evidence="10">Purine-cytosine permease-like protein</fullName>
    </submittedName>
</protein>
<name>A0A366F7K4_9HYPH</name>
<evidence type="ECO:0000313" key="11">
    <source>
        <dbReference type="Proteomes" id="UP000253529"/>
    </source>
</evidence>
<proteinExistence type="inferred from homology"/>
<feature type="transmembrane region" description="Helical" evidence="9">
    <location>
        <begin position="304"/>
        <end position="327"/>
    </location>
</feature>
<feature type="transmembrane region" description="Helical" evidence="9">
    <location>
        <begin position="276"/>
        <end position="298"/>
    </location>
</feature>
<accession>A0A366F7K4</accession>
<evidence type="ECO:0000256" key="8">
    <source>
        <dbReference type="SAM" id="MobiDB-lite"/>
    </source>
</evidence>
<reference evidence="10 11" key="1">
    <citation type="submission" date="2018-06" db="EMBL/GenBank/DDBJ databases">
        <title>Genomic Encyclopedia of Type Strains, Phase IV (KMG-IV): sequencing the most valuable type-strain genomes for metagenomic binning, comparative biology and taxonomic classification.</title>
        <authorList>
            <person name="Goeker M."/>
        </authorList>
    </citation>
    <scope>NUCLEOTIDE SEQUENCE [LARGE SCALE GENOMIC DNA]</scope>
    <source>
        <strain evidence="10 11">DSM 24875</strain>
    </source>
</reference>
<dbReference type="GO" id="GO:0005886">
    <property type="term" value="C:plasma membrane"/>
    <property type="evidence" value="ECO:0007669"/>
    <property type="project" value="TreeGrafter"/>
</dbReference>
<dbReference type="Gene3D" id="1.10.4160.10">
    <property type="entry name" value="Hydantoin permease"/>
    <property type="match status" value="1"/>
</dbReference>
<feature type="transmembrane region" description="Helical" evidence="9">
    <location>
        <begin position="91"/>
        <end position="115"/>
    </location>
</feature>
<evidence type="ECO:0000313" key="10">
    <source>
        <dbReference type="EMBL" id="RBP09695.1"/>
    </source>
</evidence>
<gene>
    <name evidence="10" type="ORF">DFR50_12139</name>
</gene>
<feature type="transmembrane region" description="Helical" evidence="9">
    <location>
        <begin position="141"/>
        <end position="167"/>
    </location>
</feature>
<keyword evidence="11" id="KW-1185">Reference proteome</keyword>
<dbReference type="AlphaFoldDB" id="A0A366F7K4"/>
<evidence type="ECO:0000256" key="1">
    <source>
        <dbReference type="ARBA" id="ARBA00004141"/>
    </source>
</evidence>
<dbReference type="Pfam" id="PF02133">
    <property type="entry name" value="Transp_cyt_pur"/>
    <property type="match status" value="1"/>
</dbReference>
<evidence type="ECO:0000256" key="4">
    <source>
        <dbReference type="ARBA" id="ARBA00022692"/>
    </source>
</evidence>
<feature type="transmembrane region" description="Helical" evidence="9">
    <location>
        <begin position="205"/>
        <end position="225"/>
    </location>
</feature>
<dbReference type="PANTHER" id="PTHR31806:SF1">
    <property type="entry name" value="PURINE-CYTOSINE PERMEASE FCY2-RELATED"/>
    <property type="match status" value="1"/>
</dbReference>
<keyword evidence="6 7" id="KW-0472">Membrane</keyword>
<evidence type="ECO:0000256" key="9">
    <source>
        <dbReference type="SAM" id="Phobius"/>
    </source>
</evidence>
<feature type="region of interest" description="Disordered" evidence="8">
    <location>
        <begin position="1"/>
        <end position="24"/>
    </location>
</feature>
<dbReference type="Proteomes" id="UP000253529">
    <property type="component" value="Unassembled WGS sequence"/>
</dbReference>
<keyword evidence="5 9" id="KW-1133">Transmembrane helix</keyword>
<sequence>MSLSPNAAQRAGSRIAPSSQPNPAAKVHAIPVRRIAGVPIENTHPSLITDGVAAEDQQLAVNRPFWVFFVLNIGIAPWLSGVIVAGMGLNLFQAAVVIVIGSLIGAALPATTALLGPQSGLPQIEVGRFAFGRVGNRLPAALNWIGAIGWDVIFNSLSAAAVVSLLGRYGAAAPLWLVFAGLVALQLFVGIWGHHLVQSAARATGVVLGVVFLAIGVLAVSKNGLPAVNGPAAGSPAVYAALLLVVSFSLTLAPYASDYTRYLPRATPSRQVFASVFGGLFIASALFFGFGYATAALIADPTPIGVMSALAGLAGPLAPLVLIAVALSSAPCNAVNDNSAAYCLISAGVRISRPAATIVGAALGFVACLLATDSFVAFFENFLFLFAHGIAPWAAILVVHWWMAGARREETPEGIGLGAVVFVVVTAASVALFSANSIYTGIASKLVGGADVGPYFGFVAAAIAYAIGLEATRARAA</sequence>
<dbReference type="InterPro" id="IPR026030">
    <property type="entry name" value="Pur-cyt_permease_Fcy2/21/22"/>
</dbReference>
<keyword evidence="3 7" id="KW-0813">Transport</keyword>
<evidence type="ECO:0000256" key="3">
    <source>
        <dbReference type="ARBA" id="ARBA00022448"/>
    </source>
</evidence>